<accession>A0A1H3NHX2</accession>
<proteinExistence type="predicted"/>
<dbReference type="STRING" id="589385.SAMN05421504_107310"/>
<dbReference type="AlphaFoldDB" id="A0A1H3NHX2"/>
<evidence type="ECO:0000313" key="2">
    <source>
        <dbReference type="Proteomes" id="UP000199515"/>
    </source>
</evidence>
<dbReference type="Proteomes" id="UP000199515">
    <property type="component" value="Unassembled WGS sequence"/>
</dbReference>
<protein>
    <recommendedName>
        <fullName evidence="3">Transcriptional regulator, AbiEi antitoxin, Type IV TA system</fullName>
    </recommendedName>
</protein>
<evidence type="ECO:0008006" key="3">
    <source>
        <dbReference type="Google" id="ProtNLM"/>
    </source>
</evidence>
<reference evidence="1 2" key="1">
    <citation type="submission" date="2016-10" db="EMBL/GenBank/DDBJ databases">
        <authorList>
            <person name="de Groot N.N."/>
        </authorList>
    </citation>
    <scope>NUCLEOTIDE SEQUENCE [LARGE SCALE GENOMIC DNA]</scope>
    <source>
        <strain evidence="1 2">CPCC 202699</strain>
    </source>
</reference>
<name>A0A1H3NHX2_9PSEU</name>
<evidence type="ECO:0000313" key="1">
    <source>
        <dbReference type="EMBL" id="SDY88482.1"/>
    </source>
</evidence>
<keyword evidence="2" id="KW-1185">Reference proteome</keyword>
<dbReference type="EMBL" id="FNON01000007">
    <property type="protein sequence ID" value="SDY88482.1"/>
    <property type="molecule type" value="Genomic_DNA"/>
</dbReference>
<organism evidence="1 2">
    <name type="scientific">Amycolatopsis xylanica</name>
    <dbReference type="NCBI Taxonomy" id="589385"/>
    <lineage>
        <taxon>Bacteria</taxon>
        <taxon>Bacillati</taxon>
        <taxon>Actinomycetota</taxon>
        <taxon>Actinomycetes</taxon>
        <taxon>Pseudonocardiales</taxon>
        <taxon>Pseudonocardiaceae</taxon>
        <taxon>Amycolatopsis</taxon>
    </lineage>
</organism>
<sequence>MVSTAWLRELGVPGRTITRRCEPGGTWQKLLPRAILLSRAVPTEDQRIAAALIYAGENAIVTGLSALRRYGLRQAPAPNRVHLLAPRGAVTSRDFVVIEATTRLPRSRIRMDVPVAPIPRALIDAARRLSNPRAVQAMMAEAIQRRDCTVAALAQELADGPKVGSSLARKALIPLLDGVHSVAEADAWELWQRSGLPACQWNVKIFDEHGNFIAKPDAWCRKVGFAWEIDSRDHHSEDDDFANTVARNARYAAAGIVVLQTLPAWIRSEPDKVIAQLRAAYEAAERRPCPNTRTQGS</sequence>
<gene>
    <name evidence="1" type="ORF">SAMN05421504_107310</name>
</gene>